<name>A0A6L6Q4H6_9BURK</name>
<reference evidence="1 2" key="1">
    <citation type="submission" date="2019-11" db="EMBL/GenBank/DDBJ databases">
        <title>Type strains purchased from KCTC, JCM and DSMZ.</title>
        <authorList>
            <person name="Lu H."/>
        </authorList>
    </citation>
    <scope>NUCLEOTIDE SEQUENCE [LARGE SCALE GENOMIC DNA]</scope>
    <source>
        <strain evidence="1 2">KCTC 42409</strain>
    </source>
</reference>
<sequence length="169" mass="19175">MAKTAGFIDRSGLRHVDAMIHMRNNALIDSSCRVKAFGSILGVSMDIGVIKARLTEEGYRATLENSTVRFKFEGGDYYIDVDTTDPLYVRLGYPGFWVTQPEHYQKAIQSANTVTETLKAAKTYVSGDKVHCSIEQFMPDEKSFMYMLPRFLRLLQAASNEFVNRMKKP</sequence>
<evidence type="ECO:0000313" key="1">
    <source>
        <dbReference type="EMBL" id="MTW04138.1"/>
    </source>
</evidence>
<dbReference type="EMBL" id="WNLA01000013">
    <property type="protein sequence ID" value="MTW04138.1"/>
    <property type="molecule type" value="Genomic_DNA"/>
</dbReference>
<dbReference type="AlphaFoldDB" id="A0A6L6Q4H6"/>
<gene>
    <name evidence="1" type="ORF">GM668_18820</name>
</gene>
<keyword evidence="2" id="KW-1185">Reference proteome</keyword>
<protein>
    <submittedName>
        <fullName evidence="1">Uncharacterized protein</fullName>
    </submittedName>
</protein>
<dbReference type="RefSeq" id="WP_155440488.1">
    <property type="nucleotide sequence ID" value="NZ_WNLA01000013.1"/>
</dbReference>
<proteinExistence type="predicted"/>
<dbReference type="OrthoDB" id="8703364at2"/>
<organism evidence="1 2">
    <name type="scientific">Pseudoduganella ginsengisoli</name>
    <dbReference type="NCBI Taxonomy" id="1462440"/>
    <lineage>
        <taxon>Bacteria</taxon>
        <taxon>Pseudomonadati</taxon>
        <taxon>Pseudomonadota</taxon>
        <taxon>Betaproteobacteria</taxon>
        <taxon>Burkholderiales</taxon>
        <taxon>Oxalobacteraceae</taxon>
        <taxon>Telluria group</taxon>
        <taxon>Pseudoduganella</taxon>
    </lineage>
</organism>
<accession>A0A6L6Q4H6</accession>
<comment type="caution">
    <text evidence="1">The sequence shown here is derived from an EMBL/GenBank/DDBJ whole genome shotgun (WGS) entry which is preliminary data.</text>
</comment>
<evidence type="ECO:0000313" key="2">
    <source>
        <dbReference type="Proteomes" id="UP000484015"/>
    </source>
</evidence>
<dbReference type="Proteomes" id="UP000484015">
    <property type="component" value="Unassembled WGS sequence"/>
</dbReference>